<feature type="domain" description="ComEC/Rec2-related protein" evidence="7">
    <location>
        <begin position="29"/>
        <end position="268"/>
    </location>
</feature>
<comment type="caution">
    <text evidence="8">The sequence shown here is derived from an EMBL/GenBank/DDBJ whole genome shotgun (WGS) entry which is preliminary data.</text>
</comment>
<dbReference type="InterPro" id="IPR052159">
    <property type="entry name" value="Competence_DNA_uptake"/>
</dbReference>
<dbReference type="PANTHER" id="PTHR30619">
    <property type="entry name" value="DNA INTERNALIZATION/COMPETENCE PROTEIN COMEC/REC2"/>
    <property type="match status" value="1"/>
</dbReference>
<evidence type="ECO:0000259" key="7">
    <source>
        <dbReference type="Pfam" id="PF03772"/>
    </source>
</evidence>
<keyword evidence="2" id="KW-1003">Cell membrane</keyword>
<evidence type="ECO:0000256" key="6">
    <source>
        <dbReference type="SAM" id="Phobius"/>
    </source>
</evidence>
<evidence type="ECO:0000256" key="2">
    <source>
        <dbReference type="ARBA" id="ARBA00022475"/>
    </source>
</evidence>
<feature type="transmembrane region" description="Helical" evidence="6">
    <location>
        <begin position="238"/>
        <end position="257"/>
    </location>
</feature>
<proteinExistence type="predicted"/>
<feature type="transmembrane region" description="Helical" evidence="6">
    <location>
        <begin position="212"/>
        <end position="231"/>
    </location>
</feature>
<evidence type="ECO:0000256" key="1">
    <source>
        <dbReference type="ARBA" id="ARBA00004651"/>
    </source>
</evidence>
<feature type="transmembrane region" description="Helical" evidence="6">
    <location>
        <begin position="144"/>
        <end position="161"/>
    </location>
</feature>
<feature type="transmembrane region" description="Helical" evidence="6">
    <location>
        <begin position="121"/>
        <end position="138"/>
    </location>
</feature>
<dbReference type="AlphaFoldDB" id="A0A1F7IBD9"/>
<sequence length="270" mass="30165">MEQFTPQIFTSVINSYLPEPHASLLNGMLFGINLKTSKIFYEELKVVGLLHIVVLSGMNITLLGSIILNIFSFFGKSISGLITILIIIFFIIFVGAQAPIVRAGFMGVLTLVAFLYGRKNYVLFALFLSAVFIFIFQPSWLGSISFQLSYGATLGIILFGQTKDFKSQNFLEKIFLALWKNLKVSLAAQLFTAPIIFIYFKQISLIAPVSNLFVSFLIGPLTLLGFITAILGKINYSLGLIPAYICYGLLSYMIFVIETLSKLPFVYFKF</sequence>
<dbReference type="NCBIfam" id="TIGR00360">
    <property type="entry name" value="ComEC_N-term"/>
    <property type="match status" value="1"/>
</dbReference>
<gene>
    <name evidence="8" type="ORF">A2954_00020</name>
</gene>
<accession>A0A1F7IBD9</accession>
<dbReference type="STRING" id="1802056.A2954_00020"/>
<evidence type="ECO:0000256" key="4">
    <source>
        <dbReference type="ARBA" id="ARBA00022989"/>
    </source>
</evidence>
<dbReference type="GO" id="GO:0005886">
    <property type="term" value="C:plasma membrane"/>
    <property type="evidence" value="ECO:0007669"/>
    <property type="project" value="UniProtKB-SubCell"/>
</dbReference>
<feature type="transmembrane region" description="Helical" evidence="6">
    <location>
        <begin position="49"/>
        <end position="71"/>
    </location>
</feature>
<evidence type="ECO:0000256" key="5">
    <source>
        <dbReference type="ARBA" id="ARBA00023136"/>
    </source>
</evidence>
<feature type="transmembrane region" description="Helical" evidence="6">
    <location>
        <begin position="78"/>
        <end position="94"/>
    </location>
</feature>
<reference evidence="8 9" key="1">
    <citation type="journal article" date="2016" name="Nat. Commun.">
        <title>Thousands of microbial genomes shed light on interconnected biogeochemical processes in an aquifer system.</title>
        <authorList>
            <person name="Anantharaman K."/>
            <person name="Brown C.T."/>
            <person name="Hug L.A."/>
            <person name="Sharon I."/>
            <person name="Castelle C.J."/>
            <person name="Probst A.J."/>
            <person name="Thomas B.C."/>
            <person name="Singh A."/>
            <person name="Wilkins M.J."/>
            <person name="Karaoz U."/>
            <person name="Brodie E.L."/>
            <person name="Williams K.H."/>
            <person name="Hubbard S.S."/>
            <person name="Banfield J.F."/>
        </authorList>
    </citation>
    <scope>NUCLEOTIDE SEQUENCE [LARGE SCALE GENOMIC DNA]</scope>
</reference>
<keyword evidence="3 6" id="KW-0812">Transmembrane</keyword>
<dbReference type="Pfam" id="PF03772">
    <property type="entry name" value="Competence"/>
    <property type="match status" value="1"/>
</dbReference>
<comment type="subcellular location">
    <subcellularLocation>
        <location evidence="1">Cell membrane</location>
        <topology evidence="1">Multi-pass membrane protein</topology>
    </subcellularLocation>
</comment>
<evidence type="ECO:0000313" key="9">
    <source>
        <dbReference type="Proteomes" id="UP000177698"/>
    </source>
</evidence>
<evidence type="ECO:0000313" key="8">
    <source>
        <dbReference type="EMBL" id="OGK40669.1"/>
    </source>
</evidence>
<feature type="transmembrane region" description="Helical" evidence="6">
    <location>
        <begin position="182"/>
        <end position="200"/>
    </location>
</feature>
<keyword evidence="4 6" id="KW-1133">Transmembrane helix</keyword>
<organism evidence="8 9">
    <name type="scientific">Candidatus Roizmanbacteria bacterium RIFCSPLOWO2_01_FULL_37_12</name>
    <dbReference type="NCBI Taxonomy" id="1802056"/>
    <lineage>
        <taxon>Bacteria</taxon>
        <taxon>Candidatus Roizmaniibacteriota</taxon>
    </lineage>
</organism>
<name>A0A1F7IBD9_9BACT</name>
<dbReference type="Proteomes" id="UP000177698">
    <property type="component" value="Unassembled WGS sequence"/>
</dbReference>
<protein>
    <recommendedName>
        <fullName evidence="7">ComEC/Rec2-related protein domain-containing protein</fullName>
    </recommendedName>
</protein>
<keyword evidence="5 6" id="KW-0472">Membrane</keyword>
<evidence type="ECO:0000256" key="3">
    <source>
        <dbReference type="ARBA" id="ARBA00022692"/>
    </source>
</evidence>
<dbReference type="PANTHER" id="PTHR30619:SF7">
    <property type="entry name" value="BETA-LACTAMASE DOMAIN PROTEIN"/>
    <property type="match status" value="1"/>
</dbReference>
<dbReference type="EMBL" id="MGAG01000020">
    <property type="protein sequence ID" value="OGK40669.1"/>
    <property type="molecule type" value="Genomic_DNA"/>
</dbReference>
<dbReference type="InterPro" id="IPR004477">
    <property type="entry name" value="ComEC_N"/>
</dbReference>